<evidence type="ECO:0000256" key="4">
    <source>
        <dbReference type="PIRSR" id="PIRSR606225-1"/>
    </source>
</evidence>
<sequence>MVEIEVGPMEAGKKVHRWMRQLLPGIPLSGIHKMIRTGRVKRNGKRVKPDDVLTEGDVVRLYMAEEDFSQVSKPVRKYQGVPTDIEIVYEDDDLIAVNKPAGLLTHGAPGEHKDTLANRVAAHLYARGDLDARRFVPAPAHRLDRNTSGLVLFAKHGEAARKIAADLQEHRIRKWYVAIVRGVVPPEGQVVARLEREERRNRTFVLEQSPEQGKDAITRFRRLAQAHQTSVVCVELVTGRTHQIRAHFAHLGYPLWGDVKYGGARPVAGPPAVSTRHANREPHRDPNLEPHQWLHAGWLQLADGRLLHAPLPESFRRMLHRLGYSSHEVMDLDRAVPWPT</sequence>
<gene>
    <name evidence="9" type="ORF">SAMN05421543_1074</name>
</gene>
<dbReference type="EC" id="5.4.99.-" evidence="6"/>
<dbReference type="CDD" id="cd00165">
    <property type="entry name" value="S4"/>
    <property type="match status" value="1"/>
</dbReference>
<dbReference type="GO" id="GO:0003723">
    <property type="term" value="F:RNA binding"/>
    <property type="evidence" value="ECO:0007669"/>
    <property type="project" value="UniProtKB-KW"/>
</dbReference>
<keyword evidence="3 6" id="KW-0413">Isomerase</keyword>
<dbReference type="PROSITE" id="PS50889">
    <property type="entry name" value="S4"/>
    <property type="match status" value="1"/>
</dbReference>
<dbReference type="CDD" id="cd02869">
    <property type="entry name" value="PseudoU_synth_RluA_like"/>
    <property type="match status" value="1"/>
</dbReference>
<keyword evidence="10" id="KW-1185">Reference proteome</keyword>
<feature type="active site" evidence="4">
    <location>
        <position position="144"/>
    </location>
</feature>
<protein>
    <recommendedName>
        <fullName evidence="6">Pseudouridine synthase</fullName>
        <ecNumber evidence="6">5.4.99.-</ecNumber>
    </recommendedName>
</protein>
<dbReference type="PANTHER" id="PTHR21600">
    <property type="entry name" value="MITOCHONDRIAL RNA PSEUDOURIDINE SYNTHASE"/>
    <property type="match status" value="1"/>
</dbReference>
<organism evidence="9 10">
    <name type="scientific">Alicyclobacillus macrosporangiidus</name>
    <dbReference type="NCBI Taxonomy" id="392015"/>
    <lineage>
        <taxon>Bacteria</taxon>
        <taxon>Bacillati</taxon>
        <taxon>Bacillota</taxon>
        <taxon>Bacilli</taxon>
        <taxon>Bacillales</taxon>
        <taxon>Alicyclobacillaceae</taxon>
        <taxon>Alicyclobacillus</taxon>
    </lineage>
</organism>
<proteinExistence type="inferred from homology"/>
<dbReference type="Pfam" id="PF01479">
    <property type="entry name" value="S4"/>
    <property type="match status" value="1"/>
</dbReference>
<evidence type="ECO:0000313" key="9">
    <source>
        <dbReference type="EMBL" id="SFU74561.1"/>
    </source>
</evidence>
<evidence type="ECO:0000256" key="2">
    <source>
        <dbReference type="ARBA" id="ARBA00010876"/>
    </source>
</evidence>
<dbReference type="SUPFAM" id="SSF55174">
    <property type="entry name" value="Alpha-L RNA-binding motif"/>
    <property type="match status" value="1"/>
</dbReference>
<evidence type="ECO:0000313" key="10">
    <source>
        <dbReference type="Proteomes" id="UP000183508"/>
    </source>
</evidence>
<dbReference type="InterPro" id="IPR006225">
    <property type="entry name" value="PsdUridine_synth_RluC/D"/>
</dbReference>
<evidence type="ECO:0000256" key="6">
    <source>
        <dbReference type="RuleBase" id="RU362028"/>
    </source>
</evidence>
<dbReference type="PROSITE" id="PS01129">
    <property type="entry name" value="PSI_RLU"/>
    <property type="match status" value="1"/>
</dbReference>
<evidence type="ECO:0000256" key="3">
    <source>
        <dbReference type="ARBA" id="ARBA00023235"/>
    </source>
</evidence>
<evidence type="ECO:0000259" key="8">
    <source>
        <dbReference type="Pfam" id="PF01479"/>
    </source>
</evidence>
<dbReference type="EMBL" id="FPBV01000007">
    <property type="protein sequence ID" value="SFU74561.1"/>
    <property type="molecule type" value="Genomic_DNA"/>
</dbReference>
<evidence type="ECO:0000259" key="7">
    <source>
        <dbReference type="Pfam" id="PF00849"/>
    </source>
</evidence>
<feature type="domain" description="Pseudouridine synthase RsuA/RluA-like" evidence="7">
    <location>
        <begin position="93"/>
        <end position="250"/>
    </location>
</feature>
<dbReference type="AlphaFoldDB" id="A0A1I7INS2"/>
<dbReference type="STRING" id="392015.SAMN05421543_1074"/>
<dbReference type="InterPro" id="IPR050188">
    <property type="entry name" value="RluA_PseudoU_synthase"/>
</dbReference>
<dbReference type="Gene3D" id="3.30.2350.10">
    <property type="entry name" value="Pseudouridine synthase"/>
    <property type="match status" value="1"/>
</dbReference>
<comment type="similarity">
    <text evidence="2 6">Belongs to the pseudouridine synthase RluA family.</text>
</comment>
<dbReference type="GO" id="GO:0120159">
    <property type="term" value="F:rRNA pseudouridine synthase activity"/>
    <property type="evidence" value="ECO:0007669"/>
    <property type="project" value="UniProtKB-ARBA"/>
</dbReference>
<reference evidence="10" key="1">
    <citation type="submission" date="2016-10" db="EMBL/GenBank/DDBJ databases">
        <authorList>
            <person name="Varghese N."/>
        </authorList>
    </citation>
    <scope>NUCLEOTIDE SEQUENCE [LARGE SCALE GENOMIC DNA]</scope>
    <source>
        <strain evidence="10">DSM 17980</strain>
    </source>
</reference>
<comment type="catalytic activity">
    <reaction evidence="1 6">
        <text>a uridine in RNA = a pseudouridine in RNA</text>
        <dbReference type="Rhea" id="RHEA:48348"/>
        <dbReference type="Rhea" id="RHEA-COMP:12068"/>
        <dbReference type="Rhea" id="RHEA-COMP:12069"/>
        <dbReference type="ChEBI" id="CHEBI:65314"/>
        <dbReference type="ChEBI" id="CHEBI:65315"/>
    </reaction>
</comment>
<dbReference type="InterPro" id="IPR036986">
    <property type="entry name" value="S4_RNA-bd_sf"/>
</dbReference>
<comment type="function">
    <text evidence="6">Responsible for synthesis of pseudouridine from uracil.</text>
</comment>
<dbReference type="OrthoDB" id="9807829at2"/>
<dbReference type="InterPro" id="IPR020103">
    <property type="entry name" value="PsdUridine_synth_cat_dom_sf"/>
</dbReference>
<feature type="domain" description="RNA-binding S4" evidence="8">
    <location>
        <begin position="17"/>
        <end position="59"/>
    </location>
</feature>
<dbReference type="NCBIfam" id="TIGR00005">
    <property type="entry name" value="rluA_subfam"/>
    <property type="match status" value="1"/>
</dbReference>
<dbReference type="InterPro" id="IPR006224">
    <property type="entry name" value="PsdUridine_synth_RluA-like_CS"/>
</dbReference>
<evidence type="ECO:0000256" key="5">
    <source>
        <dbReference type="PROSITE-ProRule" id="PRU00182"/>
    </source>
</evidence>
<dbReference type="GO" id="GO:0000455">
    <property type="term" value="P:enzyme-directed rRNA pseudouridine synthesis"/>
    <property type="evidence" value="ECO:0007669"/>
    <property type="project" value="UniProtKB-ARBA"/>
</dbReference>
<accession>A0A1I7INS2</accession>
<evidence type="ECO:0000256" key="1">
    <source>
        <dbReference type="ARBA" id="ARBA00000073"/>
    </source>
</evidence>
<dbReference type="SUPFAM" id="SSF55120">
    <property type="entry name" value="Pseudouridine synthase"/>
    <property type="match status" value="1"/>
</dbReference>
<dbReference type="InterPro" id="IPR006145">
    <property type="entry name" value="PsdUridine_synth_RsuA/RluA"/>
</dbReference>
<dbReference type="InterPro" id="IPR002942">
    <property type="entry name" value="S4_RNA-bd"/>
</dbReference>
<dbReference type="Pfam" id="PF00849">
    <property type="entry name" value="PseudoU_synth_2"/>
    <property type="match status" value="1"/>
</dbReference>
<dbReference type="Proteomes" id="UP000183508">
    <property type="component" value="Unassembled WGS sequence"/>
</dbReference>
<name>A0A1I7INS2_9BACL</name>
<keyword evidence="5" id="KW-0694">RNA-binding</keyword>
<dbReference type="RefSeq" id="WP_074951263.1">
    <property type="nucleotide sequence ID" value="NZ_FPBV01000007.1"/>
</dbReference>
<dbReference type="Gene3D" id="3.10.290.10">
    <property type="entry name" value="RNA-binding S4 domain"/>
    <property type="match status" value="1"/>
</dbReference>